<dbReference type="InterPro" id="IPR007829">
    <property type="entry name" value="TM2"/>
</dbReference>
<evidence type="ECO:0000313" key="9">
    <source>
        <dbReference type="Proteomes" id="UP000641514"/>
    </source>
</evidence>
<dbReference type="Pfam" id="PF05154">
    <property type="entry name" value="TM2"/>
    <property type="match status" value="1"/>
</dbReference>
<protein>
    <recommendedName>
        <fullName evidence="7">TM2 domain-containing protein</fullName>
    </recommendedName>
</protein>
<organism evidence="8 9">
    <name type="scientific">Hoyosella rhizosphaerae</name>
    <dbReference type="NCBI Taxonomy" id="1755582"/>
    <lineage>
        <taxon>Bacteria</taxon>
        <taxon>Bacillati</taxon>
        <taxon>Actinomycetota</taxon>
        <taxon>Actinomycetes</taxon>
        <taxon>Mycobacteriales</taxon>
        <taxon>Hoyosellaceae</taxon>
        <taxon>Hoyosella</taxon>
    </lineage>
</organism>
<evidence type="ECO:0000256" key="1">
    <source>
        <dbReference type="ARBA" id="ARBA00004141"/>
    </source>
</evidence>
<evidence type="ECO:0000259" key="7">
    <source>
        <dbReference type="Pfam" id="PF05154"/>
    </source>
</evidence>
<evidence type="ECO:0000256" key="2">
    <source>
        <dbReference type="ARBA" id="ARBA00022692"/>
    </source>
</evidence>
<comment type="caution">
    <text evidence="8">The sequence shown here is derived from an EMBL/GenBank/DDBJ whole genome shotgun (WGS) entry which is preliminary data.</text>
</comment>
<evidence type="ECO:0000256" key="4">
    <source>
        <dbReference type="ARBA" id="ARBA00023136"/>
    </source>
</evidence>
<dbReference type="GO" id="GO:0016020">
    <property type="term" value="C:membrane"/>
    <property type="evidence" value="ECO:0007669"/>
    <property type="project" value="UniProtKB-SubCell"/>
</dbReference>
<keyword evidence="2 6" id="KW-0812">Transmembrane</keyword>
<keyword evidence="9" id="KW-1185">Reference proteome</keyword>
<feature type="region of interest" description="Disordered" evidence="5">
    <location>
        <begin position="1"/>
        <end position="52"/>
    </location>
</feature>
<proteinExistence type="predicted"/>
<feature type="domain" description="TM2" evidence="7">
    <location>
        <begin position="55"/>
        <end position="105"/>
    </location>
</feature>
<evidence type="ECO:0000313" key="8">
    <source>
        <dbReference type="EMBL" id="GGC53888.1"/>
    </source>
</evidence>
<comment type="subcellular location">
    <subcellularLocation>
        <location evidence="1">Membrane</location>
        <topology evidence="1">Multi-pass membrane protein</topology>
    </subcellularLocation>
</comment>
<feature type="transmembrane region" description="Helical" evidence="6">
    <location>
        <begin position="79"/>
        <end position="99"/>
    </location>
</feature>
<dbReference type="Proteomes" id="UP000641514">
    <property type="component" value="Unassembled WGS sequence"/>
</dbReference>
<gene>
    <name evidence="8" type="ORF">GCM10011410_02830</name>
</gene>
<evidence type="ECO:0000256" key="5">
    <source>
        <dbReference type="SAM" id="MobiDB-lite"/>
    </source>
</evidence>
<evidence type="ECO:0000256" key="3">
    <source>
        <dbReference type="ARBA" id="ARBA00022989"/>
    </source>
</evidence>
<keyword evidence="4 6" id="KW-0472">Membrane</keyword>
<reference evidence="8" key="1">
    <citation type="journal article" date="2014" name="Int. J. Syst. Evol. Microbiol.">
        <title>Complete genome sequence of Corynebacterium casei LMG S-19264T (=DSM 44701T), isolated from a smear-ripened cheese.</title>
        <authorList>
            <consortium name="US DOE Joint Genome Institute (JGI-PGF)"/>
            <person name="Walter F."/>
            <person name="Albersmeier A."/>
            <person name="Kalinowski J."/>
            <person name="Ruckert C."/>
        </authorList>
    </citation>
    <scope>NUCLEOTIDE SEQUENCE</scope>
    <source>
        <strain evidence="8">CGMCC 1.15478</strain>
    </source>
</reference>
<feature type="compositionally biased region" description="Low complexity" evidence="5">
    <location>
        <begin position="11"/>
        <end position="26"/>
    </location>
</feature>
<dbReference type="EMBL" id="BMJH01000001">
    <property type="protein sequence ID" value="GGC53888.1"/>
    <property type="molecule type" value="Genomic_DNA"/>
</dbReference>
<dbReference type="AlphaFoldDB" id="A0A916U010"/>
<name>A0A916U010_9ACTN</name>
<accession>A0A916U010</accession>
<evidence type="ECO:0000256" key="6">
    <source>
        <dbReference type="SAM" id="Phobius"/>
    </source>
</evidence>
<keyword evidence="3 6" id="KW-1133">Transmembrane helix</keyword>
<sequence>MSIEESDNTDSTPPSSEASVSDSSHPGATQNYDALFGRPGAPFGYDPETEEPYSSKSRVAVGVLNIFLPGVGRLYSGRLALGLLQLAAAILTCGIGWLWSVTDGILVLINGSTDNDGQPLRP</sequence>
<reference evidence="8" key="2">
    <citation type="submission" date="2020-09" db="EMBL/GenBank/DDBJ databases">
        <authorList>
            <person name="Sun Q."/>
            <person name="Zhou Y."/>
        </authorList>
    </citation>
    <scope>NUCLEOTIDE SEQUENCE</scope>
    <source>
        <strain evidence="8">CGMCC 1.15478</strain>
    </source>
</reference>